<dbReference type="RefSeq" id="WP_190205316.1">
    <property type="nucleotide sequence ID" value="NZ_BNBI01000007.1"/>
</dbReference>
<dbReference type="AlphaFoldDB" id="A0A919AHA1"/>
<keyword evidence="2" id="KW-1185">Reference proteome</keyword>
<dbReference type="EMBL" id="BNBI01000007">
    <property type="protein sequence ID" value="GHF07851.1"/>
    <property type="molecule type" value="Genomic_DNA"/>
</dbReference>
<accession>A0A919AHA1</accession>
<reference evidence="1" key="2">
    <citation type="submission" date="2020-09" db="EMBL/GenBank/DDBJ databases">
        <authorList>
            <person name="Sun Q."/>
            <person name="Ohkuma M."/>
        </authorList>
    </citation>
    <scope>NUCLEOTIDE SEQUENCE</scope>
    <source>
        <strain evidence="1">JCM 4477</strain>
    </source>
</reference>
<gene>
    <name evidence="1" type="ORF">GCM10018772_36130</name>
</gene>
<evidence type="ECO:0000313" key="1">
    <source>
        <dbReference type="EMBL" id="GHF07851.1"/>
    </source>
</evidence>
<dbReference type="Proteomes" id="UP000630718">
    <property type="component" value="Unassembled WGS sequence"/>
</dbReference>
<protein>
    <submittedName>
        <fullName evidence="1">Uncharacterized protein</fullName>
    </submittedName>
</protein>
<reference evidence="1" key="1">
    <citation type="journal article" date="2014" name="Int. J. Syst. Evol. Microbiol.">
        <title>Complete genome sequence of Corynebacterium casei LMG S-19264T (=DSM 44701T), isolated from a smear-ripened cheese.</title>
        <authorList>
            <consortium name="US DOE Joint Genome Institute (JGI-PGF)"/>
            <person name="Walter F."/>
            <person name="Albersmeier A."/>
            <person name="Kalinowski J."/>
            <person name="Ruckert C."/>
        </authorList>
    </citation>
    <scope>NUCLEOTIDE SEQUENCE</scope>
    <source>
        <strain evidence="1">JCM 4477</strain>
    </source>
</reference>
<proteinExistence type="predicted"/>
<organism evidence="1 2">
    <name type="scientific">Streptomyces fumanus</name>
    <dbReference type="NCBI Taxonomy" id="67302"/>
    <lineage>
        <taxon>Bacteria</taxon>
        <taxon>Bacillati</taxon>
        <taxon>Actinomycetota</taxon>
        <taxon>Actinomycetes</taxon>
        <taxon>Kitasatosporales</taxon>
        <taxon>Streptomycetaceae</taxon>
        <taxon>Streptomyces</taxon>
    </lineage>
</organism>
<comment type="caution">
    <text evidence="1">The sequence shown here is derived from an EMBL/GenBank/DDBJ whole genome shotgun (WGS) entry which is preliminary data.</text>
</comment>
<sequence>MTFADPGFTETFQRIARAAGWASPPRPAQALAQWEGFVEECEEGYALDFSEYLDDLSVRTLLHKVLGDPEARHGPVYEPFARRVGLVDDRFRALIGEGPLVRPGSDHWWERRIPAAGGPEFVADVHERYAVRLRTLEE</sequence>
<name>A0A919AHA1_9ACTN</name>
<evidence type="ECO:0000313" key="2">
    <source>
        <dbReference type="Proteomes" id="UP000630718"/>
    </source>
</evidence>